<proteinExistence type="predicted"/>
<sequence length="375" mass="41100">MDARVLTDKYHGIGRVLDQLLQRLVREPDLELVLFHSGERSQRFDVERFAAFPSVELRRFDLSMDSPRQTPAWWRAARAAGVDLVFHPYHVGAPLVGRGRRAVLVHDCILEADRRFAPAGVRLPYMALTAAVVRTSEVFTVSRASAEALRSTYRVPVSLDRVVHNGVAEEFARARPLDATARADLGLPERFVLTVGARRPHKDVATVVRALPMLPPDVHLVMVGNVDARLPDEVPGVIDRLGVAGRVHHVPFVPEEHLPGLYATADALVYPSLVEGFGLPMLEAMAAGTPVVASDIPVFREVGAEAALFAAPGDAAAWAQQVRRLSGPYADDELRRSLVSAGRSNAAGYRWDTAASNLLQQLRRAGRRRPSVPAR</sequence>
<protein>
    <submittedName>
        <fullName evidence="5">Glycosyltransferase involved in cell wall biosynthesis</fullName>
    </submittedName>
</protein>
<gene>
    <name evidence="5" type="ORF">BJ968_000545</name>
</gene>
<dbReference type="PANTHER" id="PTHR46401">
    <property type="entry name" value="GLYCOSYLTRANSFERASE WBBK-RELATED"/>
    <property type="match status" value="1"/>
</dbReference>
<dbReference type="InterPro" id="IPR001296">
    <property type="entry name" value="Glyco_trans_1"/>
</dbReference>
<comment type="caution">
    <text evidence="5">The sequence shown here is derived from an EMBL/GenBank/DDBJ whole genome shotgun (WGS) entry which is preliminary data.</text>
</comment>
<dbReference type="Gene3D" id="3.40.50.2000">
    <property type="entry name" value="Glycogen Phosphorylase B"/>
    <property type="match status" value="2"/>
</dbReference>
<dbReference type="AlphaFoldDB" id="A0A7Y9AS42"/>
<dbReference type="Pfam" id="PF00534">
    <property type="entry name" value="Glycos_transf_1"/>
    <property type="match status" value="1"/>
</dbReference>
<dbReference type="GO" id="GO:0016757">
    <property type="term" value="F:glycosyltransferase activity"/>
    <property type="evidence" value="ECO:0007669"/>
    <property type="project" value="UniProtKB-KW"/>
</dbReference>
<keyword evidence="1" id="KW-0328">Glycosyltransferase</keyword>
<dbReference type="EMBL" id="JACCBB010000001">
    <property type="protein sequence ID" value="NYD21005.1"/>
    <property type="molecule type" value="Genomic_DNA"/>
</dbReference>
<evidence type="ECO:0000313" key="6">
    <source>
        <dbReference type="Proteomes" id="UP000521922"/>
    </source>
</evidence>
<feature type="domain" description="Glycosyltransferase subfamily 4-like N-terminal" evidence="4">
    <location>
        <begin position="12"/>
        <end position="169"/>
    </location>
</feature>
<dbReference type="PANTHER" id="PTHR46401:SF2">
    <property type="entry name" value="GLYCOSYLTRANSFERASE WBBK-RELATED"/>
    <property type="match status" value="1"/>
</dbReference>
<evidence type="ECO:0000256" key="2">
    <source>
        <dbReference type="ARBA" id="ARBA00022679"/>
    </source>
</evidence>
<dbReference type="RefSeq" id="WP_179749000.1">
    <property type="nucleotide sequence ID" value="NZ_BAAAGN010000038.1"/>
</dbReference>
<dbReference type="InterPro" id="IPR028098">
    <property type="entry name" value="Glyco_trans_4-like_N"/>
</dbReference>
<keyword evidence="2 5" id="KW-0808">Transferase</keyword>
<name>A0A7Y9AS42_9ACTN</name>
<dbReference type="Proteomes" id="UP000521922">
    <property type="component" value="Unassembled WGS sequence"/>
</dbReference>
<dbReference type="GO" id="GO:0009103">
    <property type="term" value="P:lipopolysaccharide biosynthetic process"/>
    <property type="evidence" value="ECO:0007669"/>
    <property type="project" value="TreeGrafter"/>
</dbReference>
<keyword evidence="6" id="KW-1185">Reference proteome</keyword>
<evidence type="ECO:0000259" key="4">
    <source>
        <dbReference type="Pfam" id="PF13439"/>
    </source>
</evidence>
<evidence type="ECO:0000259" key="3">
    <source>
        <dbReference type="Pfam" id="PF00534"/>
    </source>
</evidence>
<organism evidence="5 6">
    <name type="scientific">Kineococcus aurantiacus</name>
    <dbReference type="NCBI Taxonomy" id="37633"/>
    <lineage>
        <taxon>Bacteria</taxon>
        <taxon>Bacillati</taxon>
        <taxon>Actinomycetota</taxon>
        <taxon>Actinomycetes</taxon>
        <taxon>Kineosporiales</taxon>
        <taxon>Kineosporiaceae</taxon>
        <taxon>Kineococcus</taxon>
    </lineage>
</organism>
<accession>A0A7Y9AS42</accession>
<dbReference type="Pfam" id="PF13439">
    <property type="entry name" value="Glyco_transf_4"/>
    <property type="match status" value="1"/>
</dbReference>
<feature type="domain" description="Glycosyl transferase family 1" evidence="3">
    <location>
        <begin position="188"/>
        <end position="343"/>
    </location>
</feature>
<evidence type="ECO:0000313" key="5">
    <source>
        <dbReference type="EMBL" id="NYD21005.1"/>
    </source>
</evidence>
<reference evidence="5 6" key="1">
    <citation type="submission" date="2020-07" db="EMBL/GenBank/DDBJ databases">
        <title>Sequencing the genomes of 1000 actinobacteria strains.</title>
        <authorList>
            <person name="Klenk H.-P."/>
        </authorList>
    </citation>
    <scope>NUCLEOTIDE SEQUENCE [LARGE SCALE GENOMIC DNA]</scope>
    <source>
        <strain evidence="5 6">DSM 7487</strain>
    </source>
</reference>
<dbReference type="CDD" id="cd03809">
    <property type="entry name" value="GT4_MtfB-like"/>
    <property type="match status" value="1"/>
</dbReference>
<dbReference type="SUPFAM" id="SSF53756">
    <property type="entry name" value="UDP-Glycosyltransferase/glycogen phosphorylase"/>
    <property type="match status" value="1"/>
</dbReference>
<evidence type="ECO:0000256" key="1">
    <source>
        <dbReference type="ARBA" id="ARBA00022676"/>
    </source>
</evidence>